<dbReference type="PRINTS" id="PR00364">
    <property type="entry name" value="DISEASERSIST"/>
</dbReference>
<dbReference type="Gene3D" id="3.40.50.300">
    <property type="entry name" value="P-loop containing nucleotide triphosphate hydrolases"/>
    <property type="match status" value="1"/>
</dbReference>
<organism evidence="7 8">
    <name type="scientific">Catenulispora yoronensis</name>
    <dbReference type="NCBI Taxonomy" id="450799"/>
    <lineage>
        <taxon>Bacteria</taxon>
        <taxon>Bacillati</taxon>
        <taxon>Actinomycetota</taxon>
        <taxon>Actinomycetes</taxon>
        <taxon>Catenulisporales</taxon>
        <taxon>Catenulisporaceae</taxon>
        <taxon>Catenulispora</taxon>
    </lineage>
</organism>
<dbReference type="InterPro" id="IPR011990">
    <property type="entry name" value="TPR-like_helical_dom_sf"/>
</dbReference>
<dbReference type="Pfam" id="PF03704">
    <property type="entry name" value="BTAD"/>
    <property type="match status" value="1"/>
</dbReference>
<feature type="repeat" description="TPR" evidence="3">
    <location>
        <begin position="834"/>
        <end position="867"/>
    </location>
</feature>
<feature type="domain" description="OmpR/PhoB-type" evidence="6">
    <location>
        <begin position="1"/>
        <end position="93"/>
    </location>
</feature>
<name>A0ABP5F976_9ACTN</name>
<dbReference type="Pfam" id="PF13424">
    <property type="entry name" value="TPR_12"/>
    <property type="match status" value="3"/>
</dbReference>
<feature type="region of interest" description="Disordered" evidence="5">
    <location>
        <begin position="225"/>
        <end position="264"/>
    </location>
</feature>
<dbReference type="InterPro" id="IPR036388">
    <property type="entry name" value="WH-like_DNA-bd_sf"/>
</dbReference>
<proteinExistence type="inferred from homology"/>
<dbReference type="SUPFAM" id="SSF52540">
    <property type="entry name" value="P-loop containing nucleoside triphosphate hydrolases"/>
    <property type="match status" value="1"/>
</dbReference>
<dbReference type="Proteomes" id="UP001500751">
    <property type="component" value="Unassembled WGS sequence"/>
</dbReference>
<dbReference type="PANTHER" id="PTHR47691">
    <property type="entry name" value="REGULATOR-RELATED"/>
    <property type="match status" value="1"/>
</dbReference>
<evidence type="ECO:0000256" key="4">
    <source>
        <dbReference type="PROSITE-ProRule" id="PRU01091"/>
    </source>
</evidence>
<keyword evidence="3" id="KW-0802">TPR repeat</keyword>
<comment type="caution">
    <text evidence="7">The sequence shown here is derived from an EMBL/GenBank/DDBJ whole genome shotgun (WGS) entry which is preliminary data.</text>
</comment>
<evidence type="ECO:0000259" key="6">
    <source>
        <dbReference type="PROSITE" id="PS51755"/>
    </source>
</evidence>
<gene>
    <name evidence="7" type="ORF">GCM10009839_13180</name>
</gene>
<dbReference type="Pfam" id="PF00486">
    <property type="entry name" value="Trans_reg_C"/>
    <property type="match status" value="1"/>
</dbReference>
<reference evidence="8" key="1">
    <citation type="journal article" date="2019" name="Int. J. Syst. Evol. Microbiol.">
        <title>The Global Catalogue of Microorganisms (GCM) 10K type strain sequencing project: providing services to taxonomists for standard genome sequencing and annotation.</title>
        <authorList>
            <consortium name="The Broad Institute Genomics Platform"/>
            <consortium name="The Broad Institute Genome Sequencing Center for Infectious Disease"/>
            <person name="Wu L."/>
            <person name="Ma J."/>
        </authorList>
    </citation>
    <scope>NUCLEOTIDE SEQUENCE [LARGE SCALE GENOMIC DNA]</scope>
    <source>
        <strain evidence="8">JCM 16014</strain>
    </source>
</reference>
<dbReference type="PROSITE" id="PS50005">
    <property type="entry name" value="TPR"/>
    <property type="match status" value="1"/>
</dbReference>
<dbReference type="SMART" id="SM00028">
    <property type="entry name" value="TPR"/>
    <property type="match status" value="7"/>
</dbReference>
<dbReference type="EMBL" id="BAAAQN010000005">
    <property type="protein sequence ID" value="GAA2018372.1"/>
    <property type="molecule type" value="Genomic_DNA"/>
</dbReference>
<dbReference type="RefSeq" id="WP_344664591.1">
    <property type="nucleotide sequence ID" value="NZ_BAAAQN010000005.1"/>
</dbReference>
<dbReference type="InterPro" id="IPR027417">
    <property type="entry name" value="P-loop_NTPase"/>
</dbReference>
<dbReference type="InterPro" id="IPR019734">
    <property type="entry name" value="TPR_rpt"/>
</dbReference>
<keyword evidence="8" id="KW-1185">Reference proteome</keyword>
<dbReference type="InterPro" id="IPR016032">
    <property type="entry name" value="Sig_transdc_resp-reg_C-effctor"/>
</dbReference>
<dbReference type="SUPFAM" id="SSF48452">
    <property type="entry name" value="TPR-like"/>
    <property type="match status" value="3"/>
</dbReference>
<evidence type="ECO:0000256" key="2">
    <source>
        <dbReference type="ARBA" id="ARBA00023125"/>
    </source>
</evidence>
<dbReference type="SUPFAM" id="SSF46894">
    <property type="entry name" value="C-terminal effector domain of the bipartite response regulators"/>
    <property type="match status" value="1"/>
</dbReference>
<comment type="similarity">
    <text evidence="1">Belongs to the AfsR/DnrI/RedD regulatory family.</text>
</comment>
<dbReference type="Gene3D" id="1.25.40.10">
    <property type="entry name" value="Tetratricopeptide repeat domain"/>
    <property type="match status" value="3"/>
</dbReference>
<dbReference type="PROSITE" id="PS51755">
    <property type="entry name" value="OMPR_PHOB"/>
    <property type="match status" value="1"/>
</dbReference>
<evidence type="ECO:0000256" key="5">
    <source>
        <dbReference type="SAM" id="MobiDB-lite"/>
    </source>
</evidence>
<protein>
    <submittedName>
        <fullName evidence="7">BTAD domain-containing putative transcriptional regulator</fullName>
    </submittedName>
</protein>
<dbReference type="Gene3D" id="1.10.10.10">
    <property type="entry name" value="Winged helix-like DNA-binding domain superfamily/Winged helix DNA-binding domain"/>
    <property type="match status" value="2"/>
</dbReference>
<evidence type="ECO:0000313" key="8">
    <source>
        <dbReference type="Proteomes" id="UP001500751"/>
    </source>
</evidence>
<accession>A0ABP5F976</accession>
<evidence type="ECO:0000313" key="7">
    <source>
        <dbReference type="EMBL" id="GAA2018372.1"/>
    </source>
</evidence>
<feature type="DNA-binding region" description="OmpR/PhoB-type" evidence="4">
    <location>
        <begin position="1"/>
        <end position="93"/>
    </location>
</feature>
<evidence type="ECO:0000256" key="3">
    <source>
        <dbReference type="PROSITE-ProRule" id="PRU00339"/>
    </source>
</evidence>
<sequence>MDFQLLGDFQAVHDDAALDLGGRRRQAVLAVLLLNAGRTVSRQQIAQWAWPADPPGSSGNLLANYVSGLRQALRPAGSLIRLTARPPGFLAELDPELIDAHRFTELVRKAHGDLNGNEPQAATARLRQALGLWRGTALSGLDTPYLEGQRTELENARRSAARLLARVHLDNGQPDQAIDLLRPLVTEDSGSESAAVLLVRALTAVGDSSAAADLALHTIRRLHSEGREPGQALKQAQSDALGGGKSSNGDTGSRPPGAAGTRLNQLPFDTRAFTGRDHELAQLLELADQPGPDGAPGTVVISAIDGMGGVGKTALALHVAHILTRRFPDGQLFVDLHGVHERTPRDPGDVLAEFLQAFGTPPGGIPAETAARAAAFRDRLAGTSTLLVLDNASSEDQIRPLLPGTAGCLVLITSRLRLKGLDDAYPLNLDVLPTADAIALFRSIATPSRTAANDPLLEEIVTLCGHLPLALRIAAALLRGRRTWTLQHLAARLRTTRANLTGFSDGDRDLASVFDLSYQALDSDRQIMFRYLGLVPGPDVDAYAAAALLDVDIDTADQLLQDLVDHNLLAEIAPGRYRLHDLLRLHARTTANAVDNAGHREAAVDRLLHYYAHTAQAASARIGRVPRQAHDGPAPACAPDLAEPDLARAWLRTERPNLDAAWDHAHAVQLDHHITALATGLAESFRHDGPWTRAQLVHQVAETVARSGPSVVHANALTDLGRGRRLAGDYRGAGEALAPALEIYQRIGNQLGEAVALSELGEARYLTGDYLRAAEVQEPALEIYRRIGNRLGEATALNGVGRLRFETGDMSGAADAQEQALAIYRELGNRYGEAAAQTNLGEVRYQTGDYPEAAEALERALEIFRQLENRHGEAINLTELGHVRAQIGDFSGGIDALELALEIFRQLGSRLGEAASLNNLGRVRHMTGDYLGAAAAQEQSLEIYRQIGSRGNEGWALNSYAASIAALGDLPRALTLYQQALAINRELNMLADEAISLEGIADHYLTADESSQGITFLNEALEIYRRLGMRAHIDRVQARLSEPGTQ</sequence>
<dbReference type="Pfam" id="PF13374">
    <property type="entry name" value="TPR_10"/>
    <property type="match status" value="1"/>
</dbReference>
<dbReference type="PROSITE" id="PS50293">
    <property type="entry name" value="TPR_REGION"/>
    <property type="match status" value="1"/>
</dbReference>
<dbReference type="SMART" id="SM00862">
    <property type="entry name" value="Trans_reg_C"/>
    <property type="match status" value="1"/>
</dbReference>
<dbReference type="InterPro" id="IPR005158">
    <property type="entry name" value="BTAD"/>
</dbReference>
<keyword evidence="2 4" id="KW-0238">DNA-binding</keyword>
<dbReference type="SMART" id="SM01043">
    <property type="entry name" value="BTAD"/>
    <property type="match status" value="1"/>
</dbReference>
<dbReference type="PANTHER" id="PTHR47691:SF3">
    <property type="entry name" value="HTH-TYPE TRANSCRIPTIONAL REGULATOR RV0890C-RELATED"/>
    <property type="match status" value="1"/>
</dbReference>
<dbReference type="InterPro" id="IPR001867">
    <property type="entry name" value="OmpR/PhoB-type_DNA-bd"/>
</dbReference>
<evidence type="ECO:0000256" key="1">
    <source>
        <dbReference type="ARBA" id="ARBA00005820"/>
    </source>
</evidence>